<keyword evidence="5" id="KW-0812">Transmembrane</keyword>
<comment type="similarity">
    <text evidence="13">Belongs to the polygalacturonase-inhibiting protein family.</text>
</comment>
<evidence type="ECO:0000259" key="14">
    <source>
        <dbReference type="Pfam" id="PF08263"/>
    </source>
</evidence>
<evidence type="ECO:0000256" key="9">
    <source>
        <dbReference type="ARBA" id="ARBA00022840"/>
    </source>
</evidence>
<evidence type="ECO:0000256" key="10">
    <source>
        <dbReference type="ARBA" id="ARBA00022989"/>
    </source>
</evidence>
<keyword evidence="10" id="KW-1133">Transmembrane helix</keyword>
<dbReference type="FunFam" id="3.80.10.10:FF:000400">
    <property type="entry name" value="Nuclear pore complex protein NUP107"/>
    <property type="match status" value="1"/>
</dbReference>
<evidence type="ECO:0000256" key="6">
    <source>
        <dbReference type="ARBA" id="ARBA00022729"/>
    </source>
</evidence>
<keyword evidence="16" id="KW-1185">Reference proteome</keyword>
<protein>
    <recommendedName>
        <fullName evidence="14">Leucine-rich repeat-containing N-terminal plant-type domain-containing protein</fullName>
    </recommendedName>
</protein>
<gene>
    <name evidence="15" type="ORF">CMV_008244</name>
</gene>
<dbReference type="Gene3D" id="3.80.10.10">
    <property type="entry name" value="Ribonuclease Inhibitor"/>
    <property type="match status" value="2"/>
</dbReference>
<evidence type="ECO:0000256" key="7">
    <source>
        <dbReference type="ARBA" id="ARBA00022737"/>
    </source>
</evidence>
<dbReference type="InterPro" id="IPR001611">
    <property type="entry name" value="Leu-rich_rpt"/>
</dbReference>
<evidence type="ECO:0000256" key="13">
    <source>
        <dbReference type="ARBA" id="ARBA00038043"/>
    </source>
</evidence>
<proteinExistence type="inferred from homology"/>
<evidence type="ECO:0000256" key="12">
    <source>
        <dbReference type="ARBA" id="ARBA00023170"/>
    </source>
</evidence>
<evidence type="ECO:0000313" key="16">
    <source>
        <dbReference type="Proteomes" id="UP000737018"/>
    </source>
</evidence>
<keyword evidence="3" id="KW-0134">Cell wall</keyword>
<keyword evidence="4" id="KW-0433">Leucine-rich repeat</keyword>
<dbReference type="SUPFAM" id="SSF52058">
    <property type="entry name" value="L domain-like"/>
    <property type="match status" value="1"/>
</dbReference>
<evidence type="ECO:0000256" key="2">
    <source>
        <dbReference type="ARBA" id="ARBA00004479"/>
    </source>
</evidence>
<evidence type="ECO:0000256" key="8">
    <source>
        <dbReference type="ARBA" id="ARBA00022741"/>
    </source>
</evidence>
<keyword evidence="12" id="KW-0675">Receptor</keyword>
<dbReference type="PANTHER" id="PTHR48053:SF126">
    <property type="entry name" value="MDIS1-INTERACTING RECEPTOR LIKE KINASE 2-LIKE ISOFORM X1"/>
    <property type="match status" value="1"/>
</dbReference>
<dbReference type="Proteomes" id="UP000737018">
    <property type="component" value="Unassembled WGS sequence"/>
</dbReference>
<comment type="caution">
    <text evidence="15">The sequence shown here is derived from an EMBL/GenBank/DDBJ whole genome shotgun (WGS) entry which is preliminary data.</text>
</comment>
<evidence type="ECO:0000256" key="5">
    <source>
        <dbReference type="ARBA" id="ARBA00022692"/>
    </source>
</evidence>
<keyword evidence="9" id="KW-0067">ATP-binding</keyword>
<keyword evidence="3" id="KW-0964">Secreted</keyword>
<comment type="subcellular location">
    <subcellularLocation>
        <location evidence="2">Membrane</location>
        <topology evidence="2">Single-pass type I membrane protein</topology>
    </subcellularLocation>
    <subcellularLocation>
        <location evidence="1">Secreted</location>
        <location evidence="1">Cell wall</location>
    </subcellularLocation>
</comment>
<dbReference type="PANTHER" id="PTHR48053">
    <property type="entry name" value="LEUCINE RICH REPEAT FAMILY PROTEIN, EXPRESSED"/>
    <property type="match status" value="1"/>
</dbReference>
<dbReference type="InterPro" id="IPR032675">
    <property type="entry name" value="LRR_dom_sf"/>
</dbReference>
<dbReference type="Pfam" id="PF00560">
    <property type="entry name" value="LRR_1"/>
    <property type="match status" value="2"/>
</dbReference>
<sequence length="449" mass="49108">MTSLSNKPLFNQFISSLVFFLLVVVILDFVCSSTASVSFVTSPFIYTNNKVKVAEERKEAKALLKWKTNLHSKSQTFLSSWAGSNPCNWAGINCDNKSRSVTHLNLSSHNLKGTLHDLSFQSFPNLLSVDLSYNTLFGTIPSNIVHLSKLSVLNLSYNQFTGRIPSEIGRLTSLHVFYLAANQMSGHIPKELGGLASLSELNLSSNNLKGTIPIFLGNLSNLTTLYLYENQLSGSIPQELGMLSSLTDLELSTNSLTGTIPASLGNLSNLTTLYLYENQLSGSIPQELGMLSSLTDLELSTNSLTARIMCFDTSYWTSFVGTFGYTAPEHAYTMEVSEKCDVYSFGVVTLEVIMGRHPGDLISSFLSTSIASSSYDVLLEDVLDQRLALPTGQVAEKVVLVAKIALACLHTNPHSPSQVFYIFSIIGIELGSLLYYDAQRQSLAASMFI</sequence>
<dbReference type="Pfam" id="PF08263">
    <property type="entry name" value="LRRNT_2"/>
    <property type="match status" value="1"/>
</dbReference>
<dbReference type="InterPro" id="IPR013210">
    <property type="entry name" value="LRR_N_plant-typ"/>
</dbReference>
<reference evidence="15" key="1">
    <citation type="submission" date="2020-03" db="EMBL/GenBank/DDBJ databases">
        <title>Castanea mollissima Vanexum genome sequencing.</title>
        <authorList>
            <person name="Staton M."/>
        </authorList>
    </citation>
    <scope>NUCLEOTIDE SEQUENCE</scope>
    <source>
        <tissue evidence="15">Leaf</tissue>
    </source>
</reference>
<evidence type="ECO:0000256" key="1">
    <source>
        <dbReference type="ARBA" id="ARBA00004191"/>
    </source>
</evidence>
<keyword evidence="6" id="KW-0732">Signal</keyword>
<dbReference type="Pfam" id="PF13855">
    <property type="entry name" value="LRR_8"/>
    <property type="match status" value="2"/>
</dbReference>
<dbReference type="SUPFAM" id="SSF56112">
    <property type="entry name" value="Protein kinase-like (PK-like)"/>
    <property type="match status" value="1"/>
</dbReference>
<accession>A0A8J4RS34</accession>
<dbReference type="FunFam" id="3.80.10.10:FF:000719">
    <property type="entry name" value="MDIS1-interacting receptor like kinase 2 isoform A"/>
    <property type="match status" value="1"/>
</dbReference>
<organism evidence="15 16">
    <name type="scientific">Castanea mollissima</name>
    <name type="common">Chinese chestnut</name>
    <dbReference type="NCBI Taxonomy" id="60419"/>
    <lineage>
        <taxon>Eukaryota</taxon>
        <taxon>Viridiplantae</taxon>
        <taxon>Streptophyta</taxon>
        <taxon>Embryophyta</taxon>
        <taxon>Tracheophyta</taxon>
        <taxon>Spermatophyta</taxon>
        <taxon>Magnoliopsida</taxon>
        <taxon>eudicotyledons</taxon>
        <taxon>Gunneridae</taxon>
        <taxon>Pentapetalae</taxon>
        <taxon>rosids</taxon>
        <taxon>fabids</taxon>
        <taxon>Fagales</taxon>
        <taxon>Fagaceae</taxon>
        <taxon>Castanea</taxon>
    </lineage>
</organism>
<keyword evidence="11" id="KW-0472">Membrane</keyword>
<name>A0A8J4RS34_9ROSI</name>
<dbReference type="OrthoDB" id="2105857at2759"/>
<dbReference type="EMBL" id="JRKL02000851">
    <property type="protein sequence ID" value="KAF3967793.1"/>
    <property type="molecule type" value="Genomic_DNA"/>
</dbReference>
<dbReference type="InterPro" id="IPR011009">
    <property type="entry name" value="Kinase-like_dom_sf"/>
</dbReference>
<dbReference type="GO" id="GO:0016020">
    <property type="term" value="C:membrane"/>
    <property type="evidence" value="ECO:0007669"/>
    <property type="project" value="UniProtKB-SubCell"/>
</dbReference>
<keyword evidence="8" id="KW-0547">Nucleotide-binding</keyword>
<feature type="domain" description="Leucine-rich repeat-containing N-terminal plant-type" evidence="14">
    <location>
        <begin position="59"/>
        <end position="95"/>
    </location>
</feature>
<evidence type="ECO:0000313" key="15">
    <source>
        <dbReference type="EMBL" id="KAF3967793.1"/>
    </source>
</evidence>
<evidence type="ECO:0000256" key="3">
    <source>
        <dbReference type="ARBA" id="ARBA00022512"/>
    </source>
</evidence>
<dbReference type="InterPro" id="IPR003591">
    <property type="entry name" value="Leu-rich_rpt_typical-subtyp"/>
</dbReference>
<evidence type="ECO:0000256" key="4">
    <source>
        <dbReference type="ARBA" id="ARBA00022614"/>
    </source>
</evidence>
<dbReference type="SMART" id="SM00369">
    <property type="entry name" value="LRR_TYP"/>
    <property type="match status" value="4"/>
</dbReference>
<evidence type="ECO:0000256" key="11">
    <source>
        <dbReference type="ARBA" id="ARBA00023136"/>
    </source>
</evidence>
<keyword evidence="7" id="KW-0677">Repeat</keyword>
<dbReference type="AlphaFoldDB" id="A0A8J4RS34"/>
<dbReference type="GO" id="GO:0005524">
    <property type="term" value="F:ATP binding"/>
    <property type="evidence" value="ECO:0007669"/>
    <property type="project" value="UniProtKB-KW"/>
</dbReference>
<dbReference type="InterPro" id="IPR051716">
    <property type="entry name" value="Plant_RL_S/T_kinase"/>
</dbReference>